<organism evidence="4">
    <name type="scientific">Indivirus ILV1</name>
    <dbReference type="NCBI Taxonomy" id="1977633"/>
    <lineage>
        <taxon>Viruses</taxon>
        <taxon>Varidnaviria</taxon>
        <taxon>Bamfordvirae</taxon>
        <taxon>Nucleocytoviricota</taxon>
        <taxon>Megaviricetes</taxon>
        <taxon>Imitervirales</taxon>
        <taxon>Mimiviridae</taxon>
        <taxon>Klosneuvirinae</taxon>
        <taxon>Indivirus</taxon>
    </lineage>
</organism>
<dbReference type="InterPro" id="IPR018181">
    <property type="entry name" value="Heat_shock_70_CS"/>
</dbReference>
<evidence type="ECO:0000256" key="2">
    <source>
        <dbReference type="ARBA" id="ARBA00022840"/>
    </source>
</evidence>
<dbReference type="FunFam" id="3.30.420.40:FF:000004">
    <property type="entry name" value="Molecular chaperone DnaK"/>
    <property type="match status" value="1"/>
</dbReference>
<evidence type="ECO:0000256" key="1">
    <source>
        <dbReference type="ARBA" id="ARBA00022741"/>
    </source>
</evidence>
<dbReference type="PRINTS" id="PR00301">
    <property type="entry name" value="HEATSHOCK70"/>
</dbReference>
<name>A0A1V0SCM7_9VIRU</name>
<dbReference type="Pfam" id="PF00012">
    <property type="entry name" value="HSP70"/>
    <property type="match status" value="1"/>
</dbReference>
<dbReference type="PROSITE" id="PS00297">
    <property type="entry name" value="HSP70_1"/>
    <property type="match status" value="1"/>
</dbReference>
<protein>
    <submittedName>
        <fullName evidence="4">Hsp70 protein</fullName>
    </submittedName>
</protein>
<gene>
    <name evidence="4" type="ORF">Indivirus_1_89</name>
</gene>
<keyword evidence="1" id="KW-0547">Nucleotide-binding</keyword>
<dbReference type="InterPro" id="IPR013126">
    <property type="entry name" value="Hsp_70_fam"/>
</dbReference>
<evidence type="ECO:0000256" key="3">
    <source>
        <dbReference type="SAM" id="MobiDB-lite"/>
    </source>
</evidence>
<feature type="compositionally biased region" description="Polar residues" evidence="3">
    <location>
        <begin position="1"/>
        <end position="11"/>
    </location>
</feature>
<evidence type="ECO:0000313" key="4">
    <source>
        <dbReference type="EMBL" id="ARF09466.1"/>
    </source>
</evidence>
<keyword evidence="2" id="KW-0067">ATP-binding</keyword>
<feature type="region of interest" description="Disordered" evidence="3">
    <location>
        <begin position="1"/>
        <end position="22"/>
    </location>
</feature>
<proteinExistence type="predicted"/>
<dbReference type="InterPro" id="IPR043129">
    <property type="entry name" value="ATPase_NBD"/>
</dbReference>
<sequence>MSSIIDSIKTCSESDSEDDKSKEYIIQQNEKENDDEFDEIDEYFGITKENKKVQDNNLEKKVNDEEIIVGIDLGTTNSCIGIWRKKNLEIIPDKYGNRTIPSVVAFTQKSRYVGKEAKKQIELNPENTFYEVKRLIGRKYDDETIVGDMDFLTYDIDHDDKGNVTVKSQLSTSKNIYTPEEISSIILMELKHMAEDYLKRPVNKAVITVPAYFNDAQRQATKDAAEIAGLECIRILNEPTAAALAYGLEKTSMTKDKDMNVLVYDLGGKHSASY</sequence>
<dbReference type="SUPFAM" id="SSF53067">
    <property type="entry name" value="Actin-like ATPase domain"/>
    <property type="match status" value="1"/>
</dbReference>
<dbReference type="PANTHER" id="PTHR19375">
    <property type="entry name" value="HEAT SHOCK PROTEIN 70KDA"/>
    <property type="match status" value="1"/>
</dbReference>
<accession>A0A1V0SCM7</accession>
<dbReference type="GO" id="GO:0140662">
    <property type="term" value="F:ATP-dependent protein folding chaperone"/>
    <property type="evidence" value="ECO:0007669"/>
    <property type="project" value="InterPro"/>
</dbReference>
<dbReference type="GO" id="GO:0005524">
    <property type="term" value="F:ATP binding"/>
    <property type="evidence" value="ECO:0007669"/>
    <property type="project" value="UniProtKB-KW"/>
</dbReference>
<dbReference type="Gene3D" id="3.30.420.40">
    <property type="match status" value="1"/>
</dbReference>
<reference evidence="4" key="1">
    <citation type="journal article" date="2017" name="Science">
        <title>Giant viruses with an expanded complement of translation system components.</title>
        <authorList>
            <person name="Schulz F."/>
            <person name="Yutin N."/>
            <person name="Ivanova N.N."/>
            <person name="Ortega D.R."/>
            <person name="Lee T.K."/>
            <person name="Vierheilig J."/>
            <person name="Daims H."/>
            <person name="Horn M."/>
            <person name="Wagner M."/>
            <person name="Jensen G.J."/>
            <person name="Kyrpides N.C."/>
            <person name="Koonin E.V."/>
            <person name="Woyke T."/>
        </authorList>
    </citation>
    <scope>NUCLEOTIDE SEQUENCE</scope>
    <source>
        <strain evidence="4">ILV1</strain>
    </source>
</reference>
<dbReference type="EMBL" id="KY684085">
    <property type="protein sequence ID" value="ARF09466.1"/>
    <property type="molecule type" value="Genomic_DNA"/>
</dbReference>